<gene>
    <name evidence="1" type="ORF">GCM10007924_30250</name>
</gene>
<name>A0ABQ5U9E4_9PROT</name>
<dbReference type="EMBL" id="BSNF01000010">
    <property type="protein sequence ID" value="GLQ07803.1"/>
    <property type="molecule type" value="Genomic_DNA"/>
</dbReference>
<dbReference type="Proteomes" id="UP001161409">
    <property type="component" value="Unassembled WGS sequence"/>
</dbReference>
<keyword evidence="2" id="KW-1185">Reference proteome</keyword>
<evidence type="ECO:0000313" key="2">
    <source>
        <dbReference type="Proteomes" id="UP001161409"/>
    </source>
</evidence>
<proteinExistence type="predicted"/>
<evidence type="ECO:0008006" key="3">
    <source>
        <dbReference type="Google" id="ProtNLM"/>
    </source>
</evidence>
<sequence>MSETDNGTALHRLLALQQEFEDVDIGKMPREKAANLLNLRRIVYLEVQALQARAMTGTTDRYTALTSEFKASEGSLRALRDWAEEARKTDAMVGNLFKGLTFALGLL</sequence>
<comment type="caution">
    <text evidence="1">The sequence shown here is derived from an EMBL/GenBank/DDBJ whole genome shotgun (WGS) entry which is preliminary data.</text>
</comment>
<evidence type="ECO:0000313" key="1">
    <source>
        <dbReference type="EMBL" id="GLQ07803.1"/>
    </source>
</evidence>
<protein>
    <recommendedName>
        <fullName evidence="3">Flagellar protein FlgN</fullName>
    </recommendedName>
</protein>
<accession>A0ABQ5U9E4</accession>
<dbReference type="RefSeq" id="WP_169562058.1">
    <property type="nucleotide sequence ID" value="NZ_BSNF01000010.1"/>
</dbReference>
<reference evidence="1" key="1">
    <citation type="journal article" date="2014" name="Int. J. Syst. Evol. Microbiol.">
        <title>Complete genome of a new Firmicutes species belonging to the dominant human colonic microbiota ('Ruminococcus bicirculans') reveals two chromosomes and a selective capacity to utilize plant glucans.</title>
        <authorList>
            <consortium name="NISC Comparative Sequencing Program"/>
            <person name="Wegmann U."/>
            <person name="Louis P."/>
            <person name="Goesmann A."/>
            <person name="Henrissat B."/>
            <person name="Duncan S.H."/>
            <person name="Flint H.J."/>
        </authorList>
    </citation>
    <scope>NUCLEOTIDE SEQUENCE</scope>
    <source>
        <strain evidence="1">NBRC 103408</strain>
    </source>
</reference>
<reference evidence="1" key="2">
    <citation type="submission" date="2023-01" db="EMBL/GenBank/DDBJ databases">
        <title>Draft genome sequence of Sneathiella chinensis strain NBRC 103408.</title>
        <authorList>
            <person name="Sun Q."/>
            <person name="Mori K."/>
        </authorList>
    </citation>
    <scope>NUCLEOTIDE SEQUENCE</scope>
    <source>
        <strain evidence="1">NBRC 103408</strain>
    </source>
</reference>
<organism evidence="1 2">
    <name type="scientific">Sneathiella chinensis</name>
    <dbReference type="NCBI Taxonomy" id="349750"/>
    <lineage>
        <taxon>Bacteria</taxon>
        <taxon>Pseudomonadati</taxon>
        <taxon>Pseudomonadota</taxon>
        <taxon>Alphaproteobacteria</taxon>
        <taxon>Sneathiellales</taxon>
        <taxon>Sneathiellaceae</taxon>
        <taxon>Sneathiella</taxon>
    </lineage>
</organism>